<evidence type="ECO:0000313" key="1">
    <source>
        <dbReference type="EMBL" id="RHW31878.1"/>
    </source>
</evidence>
<dbReference type="Proteomes" id="UP000285456">
    <property type="component" value="Unassembled WGS sequence"/>
</dbReference>
<proteinExistence type="predicted"/>
<dbReference type="EMBL" id="QWEH01000007">
    <property type="protein sequence ID" value="RHW31878.1"/>
    <property type="molecule type" value="Genomic_DNA"/>
</dbReference>
<protein>
    <submittedName>
        <fullName evidence="1">Uncharacterized protein</fullName>
    </submittedName>
</protein>
<comment type="caution">
    <text evidence="1">The sequence shown here is derived from an EMBL/GenBank/DDBJ whole genome shotgun (WGS) entry which is preliminary data.</text>
</comment>
<keyword evidence="2" id="KW-1185">Reference proteome</keyword>
<evidence type="ECO:0000313" key="2">
    <source>
        <dbReference type="Proteomes" id="UP000285456"/>
    </source>
</evidence>
<organism evidence="1 2">
    <name type="scientific">Oceanobacillus profundus</name>
    <dbReference type="NCBI Taxonomy" id="372463"/>
    <lineage>
        <taxon>Bacteria</taxon>
        <taxon>Bacillati</taxon>
        <taxon>Bacillota</taxon>
        <taxon>Bacilli</taxon>
        <taxon>Bacillales</taxon>
        <taxon>Bacillaceae</taxon>
        <taxon>Oceanobacillus</taxon>
    </lineage>
</organism>
<dbReference type="RefSeq" id="WP_118889436.1">
    <property type="nucleotide sequence ID" value="NZ_PHUT01000007.1"/>
</dbReference>
<name>A0A417YGC7_9BACI</name>
<reference evidence="1 2" key="1">
    <citation type="journal article" date="2007" name="Int. J. Syst. Evol. Microbiol.">
        <title>Oceanobacillus profundus sp. nov., isolated from a deep-sea sediment core.</title>
        <authorList>
            <person name="Kim Y.G."/>
            <person name="Choi D.H."/>
            <person name="Hyun S."/>
            <person name="Cho B.C."/>
        </authorList>
    </citation>
    <scope>NUCLEOTIDE SEQUENCE [LARGE SCALE GENOMIC DNA]</scope>
    <source>
        <strain evidence="1 2">DSM 18246</strain>
    </source>
</reference>
<sequence>MDIWRYDQEAPDGLVKCLYVDVGKFRLFFALSESAWYTKGKKRLIPIWIKDKSLFIYKLAMRIGTVSGSRMKHYYKENTEE</sequence>
<gene>
    <name evidence="1" type="ORF">D1B32_11610</name>
</gene>
<accession>A0A417YGC7</accession>
<dbReference type="AlphaFoldDB" id="A0A417YGC7"/>